<feature type="compositionally biased region" description="Acidic residues" evidence="1">
    <location>
        <begin position="266"/>
        <end position="279"/>
    </location>
</feature>
<name>A0ABR0QBS3_GOSAR</name>
<proteinExistence type="predicted"/>
<dbReference type="EMBL" id="JARKNE010000004">
    <property type="protein sequence ID" value="KAK5836511.1"/>
    <property type="molecule type" value="Genomic_DNA"/>
</dbReference>
<feature type="region of interest" description="Disordered" evidence="1">
    <location>
        <begin position="254"/>
        <end position="279"/>
    </location>
</feature>
<keyword evidence="3" id="KW-1185">Reference proteome</keyword>
<dbReference type="Proteomes" id="UP001358586">
    <property type="component" value="Chromosome 4"/>
</dbReference>
<evidence type="ECO:0000313" key="3">
    <source>
        <dbReference type="Proteomes" id="UP001358586"/>
    </source>
</evidence>
<reference evidence="2 3" key="1">
    <citation type="submission" date="2023-03" db="EMBL/GenBank/DDBJ databases">
        <title>WGS of Gossypium arboreum.</title>
        <authorList>
            <person name="Yu D."/>
        </authorList>
    </citation>
    <scope>NUCLEOTIDE SEQUENCE [LARGE SCALE GENOMIC DNA]</scope>
    <source>
        <tissue evidence="2">Leaf</tissue>
    </source>
</reference>
<sequence>MSRQVKSVIYYDGQIYNTEFDVVFVGVKSVKLTFNSTIQMYEIMTRIKKSVEGSSRGRITRLQCRFLAFVDPYKHELFDVISKTHLEIVISLDISSENVIIELYLEFVNVDGFGPSSTSVVTNMVPSGYQHNPNLDTRPRHSISAFDFNFSTRSMLWDKNSYTGRSSTYTDHQLEDYSSGHMGYKRINDLFLSIRVDEGMPNTVLEGDNEGADKERDAGEGEGVANVNEEEEAKPELFWQHSLDGSEMALFFKPDPVTIESKPCESDDDTSDNASDPDQ</sequence>
<protein>
    <submittedName>
        <fullName evidence="2">Uncharacterized protein</fullName>
    </submittedName>
</protein>
<gene>
    <name evidence="2" type="ORF">PVK06_012303</name>
</gene>
<accession>A0ABR0QBS3</accession>
<comment type="caution">
    <text evidence="2">The sequence shown here is derived from an EMBL/GenBank/DDBJ whole genome shotgun (WGS) entry which is preliminary data.</text>
</comment>
<evidence type="ECO:0000313" key="2">
    <source>
        <dbReference type="EMBL" id="KAK5836511.1"/>
    </source>
</evidence>
<evidence type="ECO:0000256" key="1">
    <source>
        <dbReference type="SAM" id="MobiDB-lite"/>
    </source>
</evidence>
<organism evidence="2 3">
    <name type="scientific">Gossypium arboreum</name>
    <name type="common">Tree cotton</name>
    <name type="synonym">Gossypium nanking</name>
    <dbReference type="NCBI Taxonomy" id="29729"/>
    <lineage>
        <taxon>Eukaryota</taxon>
        <taxon>Viridiplantae</taxon>
        <taxon>Streptophyta</taxon>
        <taxon>Embryophyta</taxon>
        <taxon>Tracheophyta</taxon>
        <taxon>Spermatophyta</taxon>
        <taxon>Magnoliopsida</taxon>
        <taxon>eudicotyledons</taxon>
        <taxon>Gunneridae</taxon>
        <taxon>Pentapetalae</taxon>
        <taxon>rosids</taxon>
        <taxon>malvids</taxon>
        <taxon>Malvales</taxon>
        <taxon>Malvaceae</taxon>
        <taxon>Malvoideae</taxon>
        <taxon>Gossypium</taxon>
    </lineage>
</organism>
<feature type="region of interest" description="Disordered" evidence="1">
    <location>
        <begin position="202"/>
        <end position="233"/>
    </location>
</feature>